<dbReference type="EMBL" id="CP104067">
    <property type="protein sequence ID" value="WAH41262.1"/>
    <property type="molecule type" value="Genomic_DNA"/>
</dbReference>
<proteinExistence type="predicted"/>
<dbReference type="Proteomes" id="UP001164761">
    <property type="component" value="Chromosome"/>
</dbReference>
<evidence type="ECO:0000313" key="3">
    <source>
        <dbReference type="EMBL" id="WAH41262.1"/>
    </source>
</evidence>
<protein>
    <submittedName>
        <fullName evidence="3">Peptidoglycan-binding protein</fullName>
    </submittedName>
</protein>
<evidence type="ECO:0000313" key="4">
    <source>
        <dbReference type="Proteomes" id="UP001164761"/>
    </source>
</evidence>
<sequence length="174" mass="18341">MSLFDVWHNIAHASSSTHTTQTASTNTTSNTSDKVLFKEGMTSTQVSKIQEQLAELGFFNDSVTSYYGPETAEVVKEFQSQYGLSVTGDIDSKTLSALQRAVKQYQTNSLSSSSSNSDSGGSGQQTEQSPPTDSESSSRSNFDDGSSGNGDSSGSQSTVTPSQQPFPDTSSSAS</sequence>
<dbReference type="RefSeq" id="WP_268005176.1">
    <property type="nucleotide sequence ID" value="NZ_BSUT01000001.1"/>
</dbReference>
<dbReference type="InterPro" id="IPR036365">
    <property type="entry name" value="PGBD-like_sf"/>
</dbReference>
<evidence type="ECO:0000259" key="2">
    <source>
        <dbReference type="Pfam" id="PF01471"/>
    </source>
</evidence>
<reference evidence="3" key="1">
    <citation type="submission" date="2022-08" db="EMBL/GenBank/DDBJ databases">
        <title>Alicyclobacillus fastidiosus DSM 17978, complete genome.</title>
        <authorList>
            <person name="Wang Q."/>
            <person name="Cai R."/>
            <person name="Wang Z."/>
        </authorList>
    </citation>
    <scope>NUCLEOTIDE SEQUENCE</scope>
    <source>
        <strain evidence="3">DSM 17978</strain>
    </source>
</reference>
<evidence type="ECO:0000256" key="1">
    <source>
        <dbReference type="SAM" id="MobiDB-lite"/>
    </source>
</evidence>
<feature type="domain" description="Peptidoglycan binding-like" evidence="2">
    <location>
        <begin position="43"/>
        <end position="98"/>
    </location>
</feature>
<dbReference type="InterPro" id="IPR002477">
    <property type="entry name" value="Peptidoglycan-bd-like"/>
</dbReference>
<keyword evidence="4" id="KW-1185">Reference proteome</keyword>
<accession>A0ABY6ZEK4</accession>
<feature type="compositionally biased region" description="Polar residues" evidence="1">
    <location>
        <begin position="158"/>
        <end position="174"/>
    </location>
</feature>
<dbReference type="InterPro" id="IPR036366">
    <property type="entry name" value="PGBDSf"/>
</dbReference>
<dbReference type="Pfam" id="PF01471">
    <property type="entry name" value="PG_binding_1"/>
    <property type="match status" value="1"/>
</dbReference>
<gene>
    <name evidence="3" type="ORF">NZD89_23860</name>
</gene>
<dbReference type="Gene3D" id="1.10.101.10">
    <property type="entry name" value="PGBD-like superfamily/PGBD"/>
    <property type="match status" value="1"/>
</dbReference>
<feature type="compositionally biased region" description="Low complexity" evidence="1">
    <location>
        <begin position="109"/>
        <end position="119"/>
    </location>
</feature>
<dbReference type="SUPFAM" id="SSF47090">
    <property type="entry name" value="PGBD-like"/>
    <property type="match status" value="1"/>
</dbReference>
<organism evidence="3 4">
    <name type="scientific">Alicyclobacillus fastidiosus</name>
    <dbReference type="NCBI Taxonomy" id="392011"/>
    <lineage>
        <taxon>Bacteria</taxon>
        <taxon>Bacillati</taxon>
        <taxon>Bacillota</taxon>
        <taxon>Bacilli</taxon>
        <taxon>Bacillales</taxon>
        <taxon>Alicyclobacillaceae</taxon>
        <taxon>Alicyclobacillus</taxon>
    </lineage>
</organism>
<feature type="compositionally biased region" description="Low complexity" evidence="1">
    <location>
        <begin position="126"/>
        <end position="157"/>
    </location>
</feature>
<name>A0ABY6ZEK4_9BACL</name>
<feature type="region of interest" description="Disordered" evidence="1">
    <location>
        <begin position="103"/>
        <end position="174"/>
    </location>
</feature>